<dbReference type="AlphaFoldDB" id="A0A5C7GH16"/>
<dbReference type="OrthoDB" id="1376835at2"/>
<evidence type="ECO:0000313" key="2">
    <source>
        <dbReference type="EMBL" id="TXG36679.1"/>
    </source>
</evidence>
<reference evidence="2 3" key="1">
    <citation type="submission" date="2019-08" db="EMBL/GenBank/DDBJ databases">
        <title>Seonamhaeicola sediminis sp. nov., isolated from marine sediment.</title>
        <authorList>
            <person name="Cao W.R."/>
        </authorList>
    </citation>
    <scope>NUCLEOTIDE SEQUENCE [LARGE SCALE GENOMIC DNA]</scope>
    <source>
        <strain evidence="2 3">1505</strain>
    </source>
</reference>
<name>A0A5C7GH16_9FLAO</name>
<evidence type="ECO:0000256" key="1">
    <source>
        <dbReference type="SAM" id="Phobius"/>
    </source>
</evidence>
<feature type="transmembrane region" description="Helical" evidence="1">
    <location>
        <begin position="97"/>
        <end position="119"/>
    </location>
</feature>
<keyword evidence="1" id="KW-0812">Transmembrane</keyword>
<comment type="caution">
    <text evidence="2">The sequence shown here is derived from an EMBL/GenBank/DDBJ whole genome shotgun (WGS) entry which is preliminary data.</text>
</comment>
<sequence>MNTTLSENNFDIKLKEHYKLYVLLKDKIIFESELQNSGIKYYADINEQPSIDGGIRYFLLDSDMENVDRIITKNGIVANTESHLISDFRDEKKVMKLYITVVGAVIGIIILIALIGKIIG</sequence>
<evidence type="ECO:0000313" key="3">
    <source>
        <dbReference type="Proteomes" id="UP000321080"/>
    </source>
</evidence>
<dbReference type="Proteomes" id="UP000321080">
    <property type="component" value="Unassembled WGS sequence"/>
</dbReference>
<keyword evidence="1" id="KW-0472">Membrane</keyword>
<accession>A0A5C7GH16</accession>
<protein>
    <submittedName>
        <fullName evidence="2">Uncharacterized protein</fullName>
    </submittedName>
</protein>
<gene>
    <name evidence="2" type="ORF">FUA22_08840</name>
</gene>
<organism evidence="2 3">
    <name type="scientific">Seonamhaeicola maritimus</name>
    <dbReference type="NCBI Taxonomy" id="2591822"/>
    <lineage>
        <taxon>Bacteria</taxon>
        <taxon>Pseudomonadati</taxon>
        <taxon>Bacteroidota</taxon>
        <taxon>Flavobacteriia</taxon>
        <taxon>Flavobacteriales</taxon>
        <taxon>Flavobacteriaceae</taxon>
    </lineage>
</organism>
<dbReference type="EMBL" id="VRKQ01000010">
    <property type="protein sequence ID" value="TXG36679.1"/>
    <property type="molecule type" value="Genomic_DNA"/>
</dbReference>
<dbReference type="RefSeq" id="WP_147767604.1">
    <property type="nucleotide sequence ID" value="NZ_VRKQ01000010.1"/>
</dbReference>
<keyword evidence="1" id="KW-1133">Transmembrane helix</keyword>
<proteinExistence type="predicted"/>
<keyword evidence="3" id="KW-1185">Reference proteome</keyword>